<reference evidence="1" key="1">
    <citation type="journal article" date="2014" name="Int. J. Syst. Evol. Microbiol.">
        <title>Complete genome sequence of Corynebacterium casei LMG S-19264T (=DSM 44701T), isolated from a smear-ripened cheese.</title>
        <authorList>
            <consortium name="US DOE Joint Genome Institute (JGI-PGF)"/>
            <person name="Walter F."/>
            <person name="Albersmeier A."/>
            <person name="Kalinowski J."/>
            <person name="Ruckert C."/>
        </authorList>
    </citation>
    <scope>NUCLEOTIDE SEQUENCE</scope>
    <source>
        <strain evidence="1">VKM B-2222</strain>
    </source>
</reference>
<gene>
    <name evidence="1" type="ORF">GCM10017635_06210</name>
</gene>
<comment type="caution">
    <text evidence="1">The sequence shown here is derived from an EMBL/GenBank/DDBJ whole genome shotgun (WGS) entry which is preliminary data.</text>
</comment>
<dbReference type="AlphaFoldDB" id="A0AAD3RSR0"/>
<protein>
    <submittedName>
        <fullName evidence="1">Uncharacterized protein</fullName>
    </submittedName>
</protein>
<accession>A0AAD3RSR0</accession>
<name>A0AAD3RSR0_9RHOB</name>
<reference evidence="1" key="2">
    <citation type="submission" date="2023-01" db="EMBL/GenBank/DDBJ databases">
        <authorList>
            <person name="Sun Q."/>
            <person name="Evtushenko L."/>
        </authorList>
    </citation>
    <scope>NUCLEOTIDE SEQUENCE</scope>
    <source>
        <strain evidence="1">VKM B-2222</strain>
    </source>
</reference>
<dbReference type="EMBL" id="BSFH01000015">
    <property type="protein sequence ID" value="GLK63152.1"/>
    <property type="molecule type" value="Genomic_DNA"/>
</dbReference>
<proteinExistence type="predicted"/>
<keyword evidence="2" id="KW-1185">Reference proteome</keyword>
<dbReference type="Proteomes" id="UP001143349">
    <property type="component" value="Unassembled WGS sequence"/>
</dbReference>
<sequence>MVARLPSVSLLGADRIVRGCAVRGEPSGRTRAKLRIAGSAVIFVRSHTAGAKRHLAVREEVSRPRSIFAQWCQLNDEGRGYDLDKAREDIAISGARPTIPMRENWQVCKVVGMTIFTMRNMSGTVSAS</sequence>
<organism evidence="1 2">
    <name type="scientific">Paracoccus kondratievae</name>
    <dbReference type="NCBI Taxonomy" id="135740"/>
    <lineage>
        <taxon>Bacteria</taxon>
        <taxon>Pseudomonadati</taxon>
        <taxon>Pseudomonadota</taxon>
        <taxon>Alphaproteobacteria</taxon>
        <taxon>Rhodobacterales</taxon>
        <taxon>Paracoccaceae</taxon>
        <taxon>Paracoccus</taxon>
    </lineage>
</organism>
<evidence type="ECO:0000313" key="1">
    <source>
        <dbReference type="EMBL" id="GLK63152.1"/>
    </source>
</evidence>
<evidence type="ECO:0000313" key="2">
    <source>
        <dbReference type="Proteomes" id="UP001143349"/>
    </source>
</evidence>